<dbReference type="EMBL" id="AP024110">
    <property type="protein sequence ID" value="BCM24454.1"/>
    <property type="molecule type" value="Genomic_DNA"/>
</dbReference>
<reference evidence="3" key="1">
    <citation type="journal article" date="2021" name="Arch. Microbiol.">
        <title>Methyloradius palustris gen. nov., sp. nov., a methanol-oxidizing bacterium isolated from snow.</title>
        <authorList>
            <person name="Miyadera T."/>
            <person name="Kojima H."/>
            <person name="Fukui M."/>
        </authorList>
    </citation>
    <scope>NUCLEOTIDE SEQUENCE</scope>
    <source>
        <strain evidence="3">Zm11</strain>
    </source>
</reference>
<feature type="domain" description="GGDEF" evidence="2">
    <location>
        <begin position="297"/>
        <end position="431"/>
    </location>
</feature>
<dbReference type="PROSITE" id="PS50887">
    <property type="entry name" value="GGDEF"/>
    <property type="match status" value="1"/>
</dbReference>
<dbReference type="InterPro" id="IPR029787">
    <property type="entry name" value="Nucleotide_cyclase"/>
</dbReference>
<organism evidence="3 4">
    <name type="scientific">Methyloradius palustris</name>
    <dbReference type="NCBI Taxonomy" id="2778876"/>
    <lineage>
        <taxon>Bacteria</taxon>
        <taxon>Pseudomonadati</taxon>
        <taxon>Pseudomonadota</taxon>
        <taxon>Betaproteobacteria</taxon>
        <taxon>Nitrosomonadales</taxon>
        <taxon>Methylophilaceae</taxon>
        <taxon>Methyloradius</taxon>
    </lineage>
</organism>
<dbReference type="CDD" id="cd01949">
    <property type="entry name" value="GGDEF"/>
    <property type="match status" value="1"/>
</dbReference>
<evidence type="ECO:0000313" key="4">
    <source>
        <dbReference type="Proteomes" id="UP000826722"/>
    </source>
</evidence>
<dbReference type="InterPro" id="IPR052163">
    <property type="entry name" value="DGC-Regulatory_Protein"/>
</dbReference>
<dbReference type="SUPFAM" id="SSF55785">
    <property type="entry name" value="PYP-like sensor domain (PAS domain)"/>
    <property type="match status" value="2"/>
</dbReference>
<evidence type="ECO:0000259" key="2">
    <source>
        <dbReference type="PROSITE" id="PS50887"/>
    </source>
</evidence>
<dbReference type="Pfam" id="PF00990">
    <property type="entry name" value="GGDEF"/>
    <property type="match status" value="1"/>
</dbReference>
<dbReference type="SMART" id="SM00267">
    <property type="entry name" value="GGDEF"/>
    <property type="match status" value="1"/>
</dbReference>
<evidence type="ECO:0008006" key="5">
    <source>
        <dbReference type="Google" id="ProtNLM"/>
    </source>
</evidence>
<sequence length="434" mass="49251">MQHKQEILNNNFLNLKQSEQQYMKLLEDQTELISRLNADGSYIYVNEPFCRLFGVTREEMIGKVWHPIVWHEDVQIINEKLATLSRANPVVVIENRIVTVYGVRWAQFTNRGFFDRFGKLKEIQSVGRDINDQKLAEIKLQQLSSEQSIMLNNELVGIFKLQNKTIVWVNNAIPSLIGYEKKEIEGLGTRFLYPDDETYNKLGETAYPLLAAGKTYRSQQTLLKKNGERIWVDMHGASLPGNNNESLWIMIDLSALKKQREAIEAMAYHDVLTGLPNRLLLADRLEQALAHAKRNSKFVAVCYLDLDGFKPINDTYGHAAGDKLLAHIARCMQVATRSNDTVSRLGGDEFVILLTNLETIDEYKVVLDRVISAINQAVPIDADTEVFVTASIGISIYPSNSDNADSLLRFADEAMYVSKRSGRNCISLYQNTIN</sequence>
<dbReference type="NCBIfam" id="TIGR00229">
    <property type="entry name" value="sensory_box"/>
    <property type="match status" value="2"/>
</dbReference>
<dbReference type="Gene3D" id="3.30.450.20">
    <property type="entry name" value="PAS domain"/>
    <property type="match status" value="2"/>
</dbReference>
<dbReference type="InterPro" id="IPR001610">
    <property type="entry name" value="PAC"/>
</dbReference>
<dbReference type="InterPro" id="IPR000014">
    <property type="entry name" value="PAS"/>
</dbReference>
<keyword evidence="4" id="KW-1185">Reference proteome</keyword>
<feature type="domain" description="PAS" evidence="1">
    <location>
        <begin position="18"/>
        <end position="88"/>
    </location>
</feature>
<dbReference type="PANTHER" id="PTHR46663:SF3">
    <property type="entry name" value="SLL0267 PROTEIN"/>
    <property type="match status" value="1"/>
</dbReference>
<evidence type="ECO:0000313" key="3">
    <source>
        <dbReference type="EMBL" id="BCM24454.1"/>
    </source>
</evidence>
<evidence type="ECO:0000259" key="1">
    <source>
        <dbReference type="PROSITE" id="PS50112"/>
    </source>
</evidence>
<dbReference type="GO" id="GO:0003824">
    <property type="term" value="F:catalytic activity"/>
    <property type="evidence" value="ECO:0007669"/>
    <property type="project" value="UniProtKB-ARBA"/>
</dbReference>
<dbReference type="KEGG" id="mpau:ZMTM_07130"/>
<dbReference type="FunFam" id="3.30.70.270:FF:000001">
    <property type="entry name" value="Diguanylate cyclase domain protein"/>
    <property type="match status" value="1"/>
</dbReference>
<dbReference type="SMART" id="SM00086">
    <property type="entry name" value="PAC"/>
    <property type="match status" value="2"/>
</dbReference>
<proteinExistence type="predicted"/>
<accession>A0A8D5FYG2</accession>
<dbReference type="Proteomes" id="UP000826722">
    <property type="component" value="Chromosome"/>
</dbReference>
<gene>
    <name evidence="3" type="ORF">ZMTM_07130</name>
</gene>
<dbReference type="SUPFAM" id="SSF55073">
    <property type="entry name" value="Nucleotide cyclase"/>
    <property type="match status" value="1"/>
</dbReference>
<dbReference type="InterPro" id="IPR043128">
    <property type="entry name" value="Rev_trsase/Diguanyl_cyclase"/>
</dbReference>
<dbReference type="SMART" id="SM00091">
    <property type="entry name" value="PAS"/>
    <property type="match status" value="2"/>
</dbReference>
<dbReference type="CDD" id="cd00130">
    <property type="entry name" value="PAS"/>
    <property type="match status" value="2"/>
</dbReference>
<dbReference type="Pfam" id="PF13426">
    <property type="entry name" value="PAS_9"/>
    <property type="match status" value="2"/>
</dbReference>
<name>A0A8D5FYG2_9PROT</name>
<dbReference type="NCBIfam" id="TIGR00254">
    <property type="entry name" value="GGDEF"/>
    <property type="match status" value="1"/>
</dbReference>
<dbReference type="InterPro" id="IPR035965">
    <property type="entry name" value="PAS-like_dom_sf"/>
</dbReference>
<dbReference type="AlphaFoldDB" id="A0A8D5FYG2"/>
<feature type="domain" description="PAS" evidence="1">
    <location>
        <begin position="166"/>
        <end position="196"/>
    </location>
</feature>
<protein>
    <recommendedName>
        <fullName evidence="5">Diguanylate cyclase</fullName>
    </recommendedName>
</protein>
<dbReference type="InterPro" id="IPR000160">
    <property type="entry name" value="GGDEF_dom"/>
</dbReference>
<dbReference type="Gene3D" id="3.30.70.270">
    <property type="match status" value="1"/>
</dbReference>
<dbReference type="PANTHER" id="PTHR46663">
    <property type="entry name" value="DIGUANYLATE CYCLASE DGCT-RELATED"/>
    <property type="match status" value="1"/>
</dbReference>
<dbReference type="PROSITE" id="PS50112">
    <property type="entry name" value="PAS"/>
    <property type="match status" value="2"/>
</dbReference>